<accession>A0A0E9U1C5</accession>
<organism evidence="1">
    <name type="scientific">Anguilla anguilla</name>
    <name type="common">European freshwater eel</name>
    <name type="synonym">Muraena anguilla</name>
    <dbReference type="NCBI Taxonomy" id="7936"/>
    <lineage>
        <taxon>Eukaryota</taxon>
        <taxon>Metazoa</taxon>
        <taxon>Chordata</taxon>
        <taxon>Craniata</taxon>
        <taxon>Vertebrata</taxon>
        <taxon>Euteleostomi</taxon>
        <taxon>Actinopterygii</taxon>
        <taxon>Neopterygii</taxon>
        <taxon>Teleostei</taxon>
        <taxon>Anguilliformes</taxon>
        <taxon>Anguillidae</taxon>
        <taxon>Anguilla</taxon>
    </lineage>
</organism>
<dbReference type="EMBL" id="GBXM01049824">
    <property type="protein sequence ID" value="JAH58753.1"/>
    <property type="molecule type" value="Transcribed_RNA"/>
</dbReference>
<reference evidence="1" key="1">
    <citation type="submission" date="2014-11" db="EMBL/GenBank/DDBJ databases">
        <authorList>
            <person name="Amaro Gonzalez C."/>
        </authorList>
    </citation>
    <scope>NUCLEOTIDE SEQUENCE</scope>
</reference>
<reference evidence="1" key="2">
    <citation type="journal article" date="2015" name="Fish Shellfish Immunol.">
        <title>Early steps in the European eel (Anguilla anguilla)-Vibrio vulnificus interaction in the gills: Role of the RtxA13 toxin.</title>
        <authorList>
            <person name="Callol A."/>
            <person name="Pajuelo D."/>
            <person name="Ebbesson L."/>
            <person name="Teles M."/>
            <person name="MacKenzie S."/>
            <person name="Amaro C."/>
        </authorList>
    </citation>
    <scope>NUCLEOTIDE SEQUENCE</scope>
</reference>
<dbReference type="AlphaFoldDB" id="A0A0E9U1C5"/>
<name>A0A0E9U1C5_ANGAN</name>
<proteinExistence type="predicted"/>
<evidence type="ECO:0000313" key="1">
    <source>
        <dbReference type="EMBL" id="JAH58753.1"/>
    </source>
</evidence>
<sequence>MTSCFKMPHLFKLCTCSSLEPLFTSSEVFVLCLQSVEAQHTLEYRASG</sequence>
<protein>
    <submittedName>
        <fullName evidence="1">Uncharacterized protein</fullName>
    </submittedName>
</protein>